<dbReference type="AlphaFoldDB" id="E4T2I8"/>
<accession>E4T2I8</accession>
<dbReference type="InterPro" id="IPR022663">
    <property type="entry name" value="DapB_C"/>
</dbReference>
<dbReference type="eggNOG" id="COG0289">
    <property type="taxonomic scope" value="Bacteria"/>
</dbReference>
<dbReference type="PANTHER" id="PTHR20836:SF0">
    <property type="entry name" value="4-HYDROXY-TETRAHYDRODIPICOLINATE REDUCTASE 1, CHLOROPLASTIC-RELATED"/>
    <property type="match status" value="1"/>
</dbReference>
<evidence type="ECO:0000313" key="3">
    <source>
        <dbReference type="Proteomes" id="UP000008718"/>
    </source>
</evidence>
<dbReference type="Pfam" id="PF05173">
    <property type="entry name" value="DapB_C"/>
    <property type="match status" value="1"/>
</dbReference>
<evidence type="ECO:0000259" key="1">
    <source>
        <dbReference type="Pfam" id="PF05173"/>
    </source>
</evidence>
<dbReference type="GO" id="GO:0009089">
    <property type="term" value="P:lysine biosynthetic process via diaminopimelate"/>
    <property type="evidence" value="ECO:0007669"/>
    <property type="project" value="InterPro"/>
</dbReference>
<dbReference type="RefSeq" id="WP_013444301.1">
    <property type="nucleotide sequence ID" value="NC_014734.1"/>
</dbReference>
<proteinExistence type="predicted"/>
<dbReference type="Proteomes" id="UP000008718">
    <property type="component" value="Chromosome"/>
</dbReference>
<dbReference type="OrthoDB" id="6681907at2"/>
<dbReference type="InterPro" id="IPR023940">
    <property type="entry name" value="DHDPR_bac"/>
</dbReference>
<dbReference type="Gene3D" id="3.30.360.10">
    <property type="entry name" value="Dihydrodipicolinate Reductase, domain 2"/>
    <property type="match status" value="1"/>
</dbReference>
<reference evidence="2 3" key="2">
    <citation type="journal article" date="2011" name="Stand. Genomic Sci.">
        <title>Complete genome sequence of Paludibacter propionicigenes type strain (WB4).</title>
        <authorList>
            <person name="Gronow S."/>
            <person name="Munk C."/>
            <person name="Lapidus A."/>
            <person name="Nolan M."/>
            <person name="Lucas S."/>
            <person name="Hammon N."/>
            <person name="Deshpande S."/>
            <person name="Cheng J.F."/>
            <person name="Tapia R."/>
            <person name="Han C."/>
            <person name="Goodwin L."/>
            <person name="Pitluck S."/>
            <person name="Liolios K."/>
            <person name="Ivanova N."/>
            <person name="Mavromatis K."/>
            <person name="Mikhailova N."/>
            <person name="Pati A."/>
            <person name="Chen A."/>
            <person name="Palaniappan K."/>
            <person name="Land M."/>
            <person name="Hauser L."/>
            <person name="Chang Y.J."/>
            <person name="Jeffries C.D."/>
            <person name="Brambilla E."/>
            <person name="Rohde M."/>
            <person name="Goker M."/>
            <person name="Detter J.C."/>
            <person name="Woyke T."/>
            <person name="Bristow J."/>
            <person name="Eisen J.A."/>
            <person name="Markowitz V."/>
            <person name="Hugenholtz P."/>
            <person name="Kyrpides N.C."/>
            <person name="Klenk H.P."/>
        </authorList>
    </citation>
    <scope>NUCLEOTIDE SEQUENCE [LARGE SCALE GENOMIC DNA]</scope>
    <source>
        <strain evidence="3">DSM 17365 / JCM 13257 / WB4</strain>
    </source>
</reference>
<dbReference type="HOGENOM" id="CLU_1127415_0_0_10"/>
<keyword evidence="3" id="KW-1185">Reference proteome</keyword>
<dbReference type="STRING" id="694427.Palpr_0778"/>
<dbReference type="Gene3D" id="3.40.50.720">
    <property type="entry name" value="NAD(P)-binding Rossmann-like Domain"/>
    <property type="match status" value="1"/>
</dbReference>
<reference key="1">
    <citation type="submission" date="2010-11" db="EMBL/GenBank/DDBJ databases">
        <title>The complete genome of Paludibacter propionicigenes DSM 17365.</title>
        <authorList>
            <consortium name="US DOE Joint Genome Institute (JGI-PGF)"/>
            <person name="Lucas S."/>
            <person name="Copeland A."/>
            <person name="Lapidus A."/>
            <person name="Bruce D."/>
            <person name="Goodwin L."/>
            <person name="Pitluck S."/>
            <person name="Kyrpides N."/>
            <person name="Mavromatis K."/>
            <person name="Ivanova N."/>
            <person name="Munk A.C."/>
            <person name="Brettin T."/>
            <person name="Detter J.C."/>
            <person name="Han C."/>
            <person name="Tapia R."/>
            <person name="Land M."/>
            <person name="Hauser L."/>
            <person name="Markowitz V."/>
            <person name="Cheng J.-F."/>
            <person name="Hugenholtz P."/>
            <person name="Woyke T."/>
            <person name="Wu D."/>
            <person name="Gronow S."/>
            <person name="Wellnitz S."/>
            <person name="Brambilla E."/>
            <person name="Klenk H.-P."/>
            <person name="Eisen J.A."/>
        </authorList>
    </citation>
    <scope>NUCLEOTIDE SEQUENCE</scope>
    <source>
        <strain>WB4</strain>
    </source>
</reference>
<gene>
    <name evidence="2" type="ordered locus">Palpr_0778</name>
</gene>
<organism evidence="2 3">
    <name type="scientific">Paludibacter propionicigenes (strain DSM 17365 / JCM 13257 / WB4)</name>
    <dbReference type="NCBI Taxonomy" id="694427"/>
    <lineage>
        <taxon>Bacteria</taxon>
        <taxon>Pseudomonadati</taxon>
        <taxon>Bacteroidota</taxon>
        <taxon>Bacteroidia</taxon>
        <taxon>Bacteroidales</taxon>
        <taxon>Paludibacteraceae</taxon>
        <taxon>Paludibacter</taxon>
    </lineage>
</organism>
<dbReference type="KEGG" id="ppn:Palpr_0778"/>
<sequence>MEKRKIFVVGSGKLASAVLSLSTTYPSGEVLKWDSEYLSLPEKVLLIHAGSGRQLNECFEFCSRTKSTLIELSTGLETEIMQPDFPLILCPNTSLLVLKMMSVLKANGHHFEGFDISITESHQAAKKTEPGTAYSFADSLKLSRDKVVSTRDTNIQEHKIGIPPAYLDKHAYHRIEIKDGNDEVVIETRVLGHDSYAKGVKAIIEAVSKQPLENRKYSVLELIDKQLL</sequence>
<evidence type="ECO:0000313" key="2">
    <source>
        <dbReference type="EMBL" id="ADQ78932.1"/>
    </source>
</evidence>
<dbReference type="EMBL" id="CP002345">
    <property type="protein sequence ID" value="ADQ78932.1"/>
    <property type="molecule type" value="Genomic_DNA"/>
</dbReference>
<dbReference type="PANTHER" id="PTHR20836">
    <property type="entry name" value="DIHYDRODIPICOLINATE REDUCTASE"/>
    <property type="match status" value="1"/>
</dbReference>
<name>E4T2I8_PALPW</name>
<feature type="domain" description="Dihydrodipicolinate reductase C-terminal" evidence="1">
    <location>
        <begin position="100"/>
        <end position="211"/>
    </location>
</feature>
<dbReference type="GO" id="GO:0008839">
    <property type="term" value="F:4-hydroxy-tetrahydrodipicolinate reductase"/>
    <property type="evidence" value="ECO:0007669"/>
    <property type="project" value="InterPro"/>
</dbReference>
<dbReference type="GO" id="GO:0019877">
    <property type="term" value="P:diaminopimelate biosynthetic process"/>
    <property type="evidence" value="ECO:0007669"/>
    <property type="project" value="TreeGrafter"/>
</dbReference>
<protein>
    <recommendedName>
        <fullName evidence="1">Dihydrodipicolinate reductase C-terminal domain-containing protein</fullName>
    </recommendedName>
</protein>